<reference evidence="2 3" key="1">
    <citation type="submission" date="2024-03" db="EMBL/GenBank/DDBJ databases">
        <title>The genome assembly and annotation of the cricket Gryllus longicercus Weissman &amp; Gray.</title>
        <authorList>
            <person name="Szrajer S."/>
            <person name="Gray D."/>
            <person name="Ylla G."/>
        </authorList>
    </citation>
    <scope>NUCLEOTIDE SEQUENCE [LARGE SCALE GENOMIC DNA]</scope>
    <source>
        <strain evidence="2">DAG 2021-001</strain>
        <tissue evidence="2">Whole body minus gut</tissue>
    </source>
</reference>
<feature type="chain" id="PRO_5042894215" description="Phosphatidylethanolamine-binding protein" evidence="1">
    <location>
        <begin position="23"/>
        <end position="211"/>
    </location>
</feature>
<keyword evidence="1" id="KW-0732">Signal</keyword>
<dbReference type="InterPro" id="IPR036610">
    <property type="entry name" value="PEBP-like_sf"/>
</dbReference>
<evidence type="ECO:0000313" key="3">
    <source>
        <dbReference type="Proteomes" id="UP001378592"/>
    </source>
</evidence>
<comment type="caution">
    <text evidence="2">The sequence shown here is derived from an EMBL/GenBank/DDBJ whole genome shotgun (WGS) entry which is preliminary data.</text>
</comment>
<dbReference type="InterPro" id="IPR008914">
    <property type="entry name" value="PEBP"/>
</dbReference>
<dbReference type="Gene3D" id="3.90.280.10">
    <property type="entry name" value="PEBP-like"/>
    <property type="match status" value="1"/>
</dbReference>
<proteinExistence type="predicted"/>
<accession>A0AAN9V8A3</accession>
<dbReference type="AlphaFoldDB" id="A0AAN9V8A3"/>
<name>A0AAN9V8A3_9ORTH</name>
<dbReference type="SUPFAM" id="SSF49777">
    <property type="entry name" value="PEBP-like"/>
    <property type="match status" value="1"/>
</dbReference>
<evidence type="ECO:0000256" key="1">
    <source>
        <dbReference type="SAM" id="SignalP"/>
    </source>
</evidence>
<dbReference type="Pfam" id="PF01161">
    <property type="entry name" value="PBP"/>
    <property type="match status" value="1"/>
</dbReference>
<evidence type="ECO:0008006" key="4">
    <source>
        <dbReference type="Google" id="ProtNLM"/>
    </source>
</evidence>
<dbReference type="InterPro" id="IPR035810">
    <property type="entry name" value="PEBP_euk"/>
</dbReference>
<dbReference type="PANTHER" id="PTHR11362:SF147">
    <property type="entry name" value="PHOSPHATIDYLETHANOLAMINE BINDING PROTEIN"/>
    <property type="match status" value="1"/>
</dbReference>
<dbReference type="EMBL" id="JAZDUA010000553">
    <property type="protein sequence ID" value="KAK7791191.1"/>
    <property type="molecule type" value="Genomic_DNA"/>
</dbReference>
<dbReference type="PANTHER" id="PTHR11362">
    <property type="entry name" value="PHOSPHATIDYLETHANOLAMINE-BINDING PROTEIN"/>
    <property type="match status" value="1"/>
</dbReference>
<organism evidence="2 3">
    <name type="scientific">Gryllus longicercus</name>
    <dbReference type="NCBI Taxonomy" id="2509291"/>
    <lineage>
        <taxon>Eukaryota</taxon>
        <taxon>Metazoa</taxon>
        <taxon>Ecdysozoa</taxon>
        <taxon>Arthropoda</taxon>
        <taxon>Hexapoda</taxon>
        <taxon>Insecta</taxon>
        <taxon>Pterygota</taxon>
        <taxon>Neoptera</taxon>
        <taxon>Polyneoptera</taxon>
        <taxon>Orthoptera</taxon>
        <taxon>Ensifera</taxon>
        <taxon>Gryllidea</taxon>
        <taxon>Grylloidea</taxon>
        <taxon>Gryllidae</taxon>
        <taxon>Gryllinae</taxon>
        <taxon>Gryllus</taxon>
    </lineage>
</organism>
<keyword evidence="3" id="KW-1185">Reference proteome</keyword>
<feature type="signal peptide" evidence="1">
    <location>
        <begin position="1"/>
        <end position="22"/>
    </location>
</feature>
<dbReference type="Proteomes" id="UP001378592">
    <property type="component" value="Unassembled WGS sequence"/>
</dbReference>
<evidence type="ECO:0000313" key="2">
    <source>
        <dbReference type="EMBL" id="KAK7791191.1"/>
    </source>
</evidence>
<gene>
    <name evidence="2" type="ORF">R5R35_005394</name>
</gene>
<dbReference type="CDD" id="cd00866">
    <property type="entry name" value="PEBP_euk"/>
    <property type="match status" value="1"/>
</dbReference>
<protein>
    <recommendedName>
        <fullName evidence="4">Phosphatidylethanolamine-binding protein</fullName>
    </recommendedName>
</protein>
<sequence length="211" mass="22967">MVFAVACAALALWAGAMMPAAADEAAAPPPPPPSLDDFVPDVVRHPPVDVLAVRFGDKQLGLGEELTPTQVKAPPALTWEANAQDFYTVCMTDPDAPSRATPTNREFLHWLVGNVPGGDVARGEVLAEYVGSGPPLGTGLHRYVLLVFRQPGRMEFDDEPRRNATSRIGRPRFSVQHFADRFALEQPAVAGTYYLAQWDDYVPTLHAQFTS</sequence>